<evidence type="ECO:0000313" key="3">
    <source>
        <dbReference type="RefSeq" id="XP_010449775.1"/>
    </source>
</evidence>
<dbReference type="Pfam" id="PF04073">
    <property type="entry name" value="tRNA_edit"/>
    <property type="match status" value="1"/>
</dbReference>
<sequence>MEDGEGMNAAAAELERLQIDILRRISLLESNVLPQSSSSAAPSPSLPVDENETVARLSSILRFGGVKDFCFKRVARDYYDWPLESRRDVLGASSVDHLCKSIVLVNTQASSDIVDCSDRNNSKYYVVVVQYTARFNAEAVKQFLYSLNEGKIPKKRFNLRLAPEETSIKLTGFEHNAVTCIGMKTNIPVILDEAVAKLKPDFFWLGGGEIDLKLGVRTSEFLEFVKPFIVPCS</sequence>
<reference evidence="3 4" key="3">
    <citation type="submission" date="2025-05" db="UniProtKB">
        <authorList>
            <consortium name="RefSeq"/>
        </authorList>
    </citation>
    <scope>IDENTIFICATION</scope>
    <source>
        <tissue evidence="3 4">Leaf</tissue>
    </source>
</reference>
<dbReference type="SUPFAM" id="SSF55826">
    <property type="entry name" value="YbaK/ProRS associated domain"/>
    <property type="match status" value="1"/>
</dbReference>
<dbReference type="PANTHER" id="PTHR30411">
    <property type="entry name" value="CYTOPLASMIC PROTEIN"/>
    <property type="match status" value="1"/>
</dbReference>
<dbReference type="Proteomes" id="UP000694864">
    <property type="component" value="Chromosome 12"/>
</dbReference>
<evidence type="ECO:0000313" key="2">
    <source>
        <dbReference type="Proteomes" id="UP000694864"/>
    </source>
</evidence>
<evidence type="ECO:0000259" key="1">
    <source>
        <dbReference type="Pfam" id="PF04073"/>
    </source>
</evidence>
<organism evidence="2 3">
    <name type="scientific">Camelina sativa</name>
    <name type="common">False flax</name>
    <name type="synonym">Myagrum sativum</name>
    <dbReference type="NCBI Taxonomy" id="90675"/>
    <lineage>
        <taxon>Eukaryota</taxon>
        <taxon>Viridiplantae</taxon>
        <taxon>Streptophyta</taxon>
        <taxon>Embryophyta</taxon>
        <taxon>Tracheophyta</taxon>
        <taxon>Spermatophyta</taxon>
        <taxon>Magnoliopsida</taxon>
        <taxon>eudicotyledons</taxon>
        <taxon>Gunneridae</taxon>
        <taxon>Pentapetalae</taxon>
        <taxon>rosids</taxon>
        <taxon>malvids</taxon>
        <taxon>Brassicales</taxon>
        <taxon>Brassicaceae</taxon>
        <taxon>Camelineae</taxon>
        <taxon>Camelina</taxon>
    </lineage>
</organism>
<dbReference type="PANTHER" id="PTHR30411:SF4">
    <property type="entry name" value="YBAK_AMINOACYL-TRNA SYNTHETASE-ASSOCIATED DOMAIN-CONTAINING PROTEIN"/>
    <property type="match status" value="1"/>
</dbReference>
<dbReference type="InterPro" id="IPR036754">
    <property type="entry name" value="YbaK/aa-tRNA-synt-asso_dom_sf"/>
</dbReference>
<evidence type="ECO:0000313" key="4">
    <source>
        <dbReference type="RefSeq" id="XP_010449776.1"/>
    </source>
</evidence>
<gene>
    <name evidence="3 4" type="primary">LOC104731961</name>
</gene>
<dbReference type="RefSeq" id="XP_010449775.1">
    <property type="nucleotide sequence ID" value="XM_010451473.2"/>
</dbReference>
<dbReference type="GeneID" id="104731961"/>
<protein>
    <submittedName>
        <fullName evidence="3 4">Uncharacterized protein LOC104731961</fullName>
    </submittedName>
</protein>
<reference evidence="2" key="1">
    <citation type="journal article" date="1997" name="Nucleic Acids Res.">
        <title>tRNAscan-SE: a program for improved detection of transfer RNA genes in genomic sequence.</title>
        <authorList>
            <person name="Lowe T.M."/>
            <person name="Eddy S.R."/>
        </authorList>
    </citation>
    <scope>NUCLEOTIDE SEQUENCE [LARGE SCALE GENOMIC DNA]</scope>
    <source>
        <strain evidence="2">r\DH55</strain>
    </source>
</reference>
<accession>A0ABM0V2D5</accession>
<proteinExistence type="predicted"/>
<reference evidence="2" key="2">
    <citation type="journal article" date="2014" name="Nat. Commun.">
        <title>The emerging biofuel crop Camelina sativa retains a highly undifferentiated hexaploid genome structure.</title>
        <authorList>
            <person name="Kagale S."/>
            <person name="Koh C."/>
            <person name="Nixon J."/>
            <person name="Bollina V."/>
            <person name="Clarke W.E."/>
            <person name="Tuteja R."/>
            <person name="Spillane C."/>
            <person name="Robinson S.J."/>
            <person name="Links M.G."/>
            <person name="Clarke C."/>
            <person name="Higgins E.E."/>
            <person name="Huebert T."/>
            <person name="Sharpe A.G."/>
            <person name="Parkin I.A."/>
        </authorList>
    </citation>
    <scope>NUCLEOTIDE SEQUENCE [LARGE SCALE GENOMIC DNA]</scope>
    <source>
        <strain evidence="2">r\DH55</strain>
    </source>
</reference>
<feature type="domain" description="YbaK/aminoacyl-tRNA synthetase-associated" evidence="1">
    <location>
        <begin position="100"/>
        <end position="223"/>
    </location>
</feature>
<dbReference type="InterPro" id="IPR007214">
    <property type="entry name" value="YbaK/aa-tRNA-synth-assoc-dom"/>
</dbReference>
<dbReference type="Gene3D" id="3.90.960.10">
    <property type="entry name" value="YbaK/aminoacyl-tRNA synthetase-associated domain"/>
    <property type="match status" value="1"/>
</dbReference>
<dbReference type="RefSeq" id="XP_010449776.1">
    <property type="nucleotide sequence ID" value="XM_010451474.2"/>
</dbReference>
<dbReference type="CDD" id="cd04332">
    <property type="entry name" value="YbaK_like"/>
    <property type="match status" value="1"/>
</dbReference>
<name>A0ABM0V2D5_CAMSA</name>
<keyword evidence="2" id="KW-1185">Reference proteome</keyword>